<feature type="domain" description="CBS" evidence="6">
    <location>
        <begin position="7"/>
        <end position="63"/>
    </location>
</feature>
<dbReference type="Gene3D" id="3.10.580.10">
    <property type="entry name" value="CBS-domain"/>
    <property type="match status" value="2"/>
</dbReference>
<dbReference type="InterPro" id="IPR046342">
    <property type="entry name" value="CBS_dom_sf"/>
</dbReference>
<evidence type="ECO:0000256" key="4">
    <source>
        <dbReference type="SAM" id="MobiDB-lite"/>
    </source>
</evidence>
<dbReference type="RefSeq" id="WP_394304009.1">
    <property type="nucleotide sequence ID" value="NZ_JBHMQT010000063.1"/>
</dbReference>
<dbReference type="CDD" id="cd04586">
    <property type="entry name" value="CBS_pair_BON_assoc"/>
    <property type="match status" value="1"/>
</dbReference>
<gene>
    <name evidence="7" type="ORF">ACFHYQ_27265</name>
</gene>
<dbReference type="InterPro" id="IPR024934">
    <property type="entry name" value="Rubredoxin-like_dom"/>
</dbReference>
<evidence type="ECO:0000313" key="7">
    <source>
        <dbReference type="EMBL" id="MFC0866004.1"/>
    </source>
</evidence>
<accession>A0ABV6UCT3</accession>
<dbReference type="PROSITE" id="PS51371">
    <property type="entry name" value="CBS"/>
    <property type="match status" value="2"/>
</dbReference>
<dbReference type="SUPFAM" id="SSF57802">
    <property type="entry name" value="Rubredoxin-like"/>
    <property type="match status" value="1"/>
</dbReference>
<dbReference type="SMART" id="SM00116">
    <property type="entry name" value="CBS"/>
    <property type="match status" value="2"/>
</dbReference>
<dbReference type="InterPro" id="IPR051257">
    <property type="entry name" value="Diverse_CBS-Domain"/>
</dbReference>
<feature type="region of interest" description="Disordered" evidence="4">
    <location>
        <begin position="128"/>
        <end position="155"/>
    </location>
</feature>
<dbReference type="InterPro" id="IPR000644">
    <property type="entry name" value="CBS_dom"/>
</dbReference>
<dbReference type="Gene3D" id="2.20.28.10">
    <property type="match status" value="1"/>
</dbReference>
<feature type="domain" description="CBS" evidence="6">
    <location>
        <begin position="65"/>
        <end position="120"/>
    </location>
</feature>
<feature type="domain" description="Rubredoxin-like" evidence="5">
    <location>
        <begin position="115"/>
        <end position="149"/>
    </location>
</feature>
<comment type="caution">
    <text evidence="7">The sequence shown here is derived from an EMBL/GenBank/DDBJ whole genome shotgun (WGS) entry which is preliminary data.</text>
</comment>
<evidence type="ECO:0000259" key="6">
    <source>
        <dbReference type="PROSITE" id="PS51371"/>
    </source>
</evidence>
<dbReference type="PANTHER" id="PTHR43080:SF26">
    <property type="entry name" value="REGULATORY PROTEIN"/>
    <property type="match status" value="1"/>
</dbReference>
<protein>
    <submittedName>
        <fullName evidence="7">CBS domain-containing protein</fullName>
    </submittedName>
</protein>
<evidence type="ECO:0000256" key="1">
    <source>
        <dbReference type="ARBA" id="ARBA00001965"/>
    </source>
</evidence>
<keyword evidence="2 3" id="KW-0129">CBS domain</keyword>
<proteinExistence type="predicted"/>
<dbReference type="InterPro" id="IPR048574">
    <property type="entry name" value="RUBY_RBDX"/>
</dbReference>
<evidence type="ECO:0000256" key="2">
    <source>
        <dbReference type="ARBA" id="ARBA00023122"/>
    </source>
</evidence>
<dbReference type="EMBL" id="JBHMQT010000063">
    <property type="protein sequence ID" value="MFC0866004.1"/>
    <property type="molecule type" value="Genomic_DNA"/>
</dbReference>
<dbReference type="PROSITE" id="PS50903">
    <property type="entry name" value="RUBREDOXIN_LIKE"/>
    <property type="match status" value="1"/>
</dbReference>
<dbReference type="Pfam" id="PF21349">
    <property type="entry name" value="RUBY_RBDX"/>
    <property type="match status" value="1"/>
</dbReference>
<evidence type="ECO:0000313" key="8">
    <source>
        <dbReference type="Proteomes" id="UP001589870"/>
    </source>
</evidence>
<keyword evidence="8" id="KW-1185">Reference proteome</keyword>
<feature type="compositionally biased region" description="Basic and acidic residues" evidence="4">
    <location>
        <begin position="128"/>
        <end position="147"/>
    </location>
</feature>
<dbReference type="Pfam" id="PF00571">
    <property type="entry name" value="CBS"/>
    <property type="match status" value="2"/>
</dbReference>
<evidence type="ECO:0000256" key="3">
    <source>
        <dbReference type="PROSITE-ProRule" id="PRU00703"/>
    </source>
</evidence>
<reference evidence="7 8" key="1">
    <citation type="submission" date="2024-09" db="EMBL/GenBank/DDBJ databases">
        <authorList>
            <person name="Sun Q."/>
            <person name="Mori K."/>
        </authorList>
    </citation>
    <scope>NUCLEOTIDE SEQUENCE [LARGE SCALE GENOMIC DNA]</scope>
    <source>
        <strain evidence="7 8">TBRC 1851</strain>
    </source>
</reference>
<name>A0ABV6UCT3_9ACTN</name>
<evidence type="ECO:0000259" key="5">
    <source>
        <dbReference type="PROSITE" id="PS50903"/>
    </source>
</evidence>
<dbReference type="Proteomes" id="UP001589870">
    <property type="component" value="Unassembled WGS sequence"/>
</dbReference>
<comment type="cofactor">
    <cofactor evidence="1">
        <name>Fe(3+)</name>
        <dbReference type="ChEBI" id="CHEBI:29034"/>
    </cofactor>
</comment>
<dbReference type="PANTHER" id="PTHR43080">
    <property type="entry name" value="CBS DOMAIN-CONTAINING PROTEIN CBSX3, MITOCHONDRIAL"/>
    <property type="match status" value="1"/>
</dbReference>
<sequence length="155" mass="16363">MQVKEIMTAPVVTVAEDTPVPAVAALLRGRRISAVPVVDAGGAVVGLVSDYDLLARKGATAAEVMTGAVICVTEDTDVDEVRHLLVDRRIRRVPVLAGGRLVGIVSRSDVVVLLTTEWACAVCGEVTRGERPPPRCPKCEAEADRFAPQEPLPGS</sequence>
<organism evidence="7 8">
    <name type="scientific">Sphaerimonospora cavernae</name>
    <dbReference type="NCBI Taxonomy" id="1740611"/>
    <lineage>
        <taxon>Bacteria</taxon>
        <taxon>Bacillati</taxon>
        <taxon>Actinomycetota</taxon>
        <taxon>Actinomycetes</taxon>
        <taxon>Streptosporangiales</taxon>
        <taxon>Streptosporangiaceae</taxon>
        <taxon>Sphaerimonospora</taxon>
    </lineage>
</organism>
<dbReference type="SUPFAM" id="SSF54631">
    <property type="entry name" value="CBS-domain pair"/>
    <property type="match status" value="1"/>
</dbReference>